<protein>
    <recommendedName>
        <fullName evidence="3">Pyroglutamyl peptidase</fullName>
    </recommendedName>
</protein>
<evidence type="ECO:0000313" key="2">
    <source>
        <dbReference type="Proteomes" id="UP000253940"/>
    </source>
</evidence>
<organism evidence="1 2">
    <name type="scientific">Aquirhabdus parva</name>
    <dbReference type="NCBI Taxonomy" id="2283318"/>
    <lineage>
        <taxon>Bacteria</taxon>
        <taxon>Pseudomonadati</taxon>
        <taxon>Pseudomonadota</taxon>
        <taxon>Gammaproteobacteria</taxon>
        <taxon>Moraxellales</taxon>
        <taxon>Moraxellaceae</taxon>
        <taxon>Aquirhabdus</taxon>
    </lineage>
</organism>
<dbReference type="InterPro" id="IPR036440">
    <property type="entry name" value="Peptidase_C15-like_sf"/>
</dbReference>
<gene>
    <name evidence="1" type="ORF">HYN46_03075</name>
</gene>
<proteinExistence type="predicted"/>
<dbReference type="SUPFAM" id="SSF53182">
    <property type="entry name" value="Pyrrolidone carboxyl peptidase (pyroglutamate aminopeptidase)"/>
    <property type="match status" value="1"/>
</dbReference>
<dbReference type="EMBL" id="CP031222">
    <property type="protein sequence ID" value="AXI04495.1"/>
    <property type="molecule type" value="Genomic_DNA"/>
</dbReference>
<dbReference type="Gene3D" id="3.40.630.20">
    <property type="entry name" value="Peptidase C15, pyroglutamyl peptidase I-like"/>
    <property type="match status" value="1"/>
</dbReference>
<reference evidence="1 2" key="1">
    <citation type="submission" date="2018-07" db="EMBL/GenBank/DDBJ databases">
        <title>Genome sequencing of Moraxellaceae gen. HYN0046.</title>
        <authorList>
            <person name="Kim M."/>
            <person name="Yi H."/>
        </authorList>
    </citation>
    <scope>NUCLEOTIDE SEQUENCE [LARGE SCALE GENOMIC DNA]</scope>
    <source>
        <strain evidence="1 2">HYN0046</strain>
    </source>
</reference>
<name>A0A345PB36_9GAMM</name>
<accession>A0A345PB36</accession>
<sequence>MVTPSYEEQRLKNILVPNGKPFATQILEASGFDRFAPQFSRNLCDIQTIKSFDDSQRLVKRAGIELWQAAVNRVQGQEIKGSLPQSDDRMLYWARLQMTLILRQWKPSFTLTQAQREELQWTLERASRGQYSMQFPSDSHVKRIIISGFDPFTLGTPGADHPSTKVRIGNPSGAIALALNGKTFKLSDGSTAVIQTYLLPVNYSDFQKGMQEYTVAPFFKGKGHVLASITMSQGGKGAFWIENWHSRYHATNFADNTGLVIPATLPSVEEASIYPPTDILGYNPRPWVQDKPKQFTVTSLPINAILAAHTGKSIINPETHKQGGYDVIWHTPYSVFPDCQKMATQDFNSEVPPPKIPVAPLANACAQKGSGGNYLSNESGYRNTLLRDLYNPSILAGHLHVPVMTNFKPGDDDQISDALFEAYRDSIVQQATEIVGVIVKTL</sequence>
<dbReference type="OrthoDB" id="4555199at2"/>
<evidence type="ECO:0008006" key="3">
    <source>
        <dbReference type="Google" id="ProtNLM"/>
    </source>
</evidence>
<dbReference type="KEGG" id="mbah:HYN46_03075"/>
<keyword evidence="2" id="KW-1185">Reference proteome</keyword>
<dbReference type="AlphaFoldDB" id="A0A345PB36"/>
<evidence type="ECO:0000313" key="1">
    <source>
        <dbReference type="EMBL" id="AXI04495.1"/>
    </source>
</evidence>
<dbReference type="Proteomes" id="UP000253940">
    <property type="component" value="Chromosome"/>
</dbReference>